<evidence type="ECO:0000259" key="1">
    <source>
        <dbReference type="Pfam" id="PF07812"/>
    </source>
</evidence>
<evidence type="ECO:0000313" key="2">
    <source>
        <dbReference type="EMBL" id="NGO40663.1"/>
    </source>
</evidence>
<sequence length="450" mass="48700">MTLHVFSGPTLPADRVRAIVPAAVCHPPVRHGDLLALGACEGDVVLIIDGLWHQSAPVRHKEILLLLDAGVAVVGAASMGALRAAELRAFGMLGAGKVFEAFRTGQLEADEEVAVLHTPDGQQLTEALVNLRCAIRGAAADQQVTPKEAAALEETARRLPYTRRTWTALHRATASTDLPAALHRVDLWRQSHPYDVKREDAEYALRWIDSPDFAVYRPFTDPMSGQAWRTSFTTLWQGLYAPAGQAPAPQLPLGALMQYQQLYDPAFPGRWRTRVLAAVARPGGGPQEAEAAAVKSAADRGVHADALAVDQLAFWLTEPELQALDSAELLRRVMVRSASFDSAWSVWPATREDAAGLLADAEATASTVAAALELNAAVAADHPQHDVARLAPDRLARHVAARWGLADEAGARECDAAARDRGFRDWTGAVGAARSYYLLQRERERQAADR</sequence>
<feature type="domain" description="TfuA-like core" evidence="1">
    <location>
        <begin position="49"/>
        <end position="165"/>
    </location>
</feature>
<dbReference type="RefSeq" id="WP_165337349.1">
    <property type="nucleotide sequence ID" value="NZ_JAAKZX010000001.1"/>
</dbReference>
<proteinExistence type="predicted"/>
<keyword evidence="3" id="KW-1185">Reference proteome</keyword>
<gene>
    <name evidence="2" type="ORF">G6048_00325</name>
</gene>
<evidence type="ECO:0000313" key="3">
    <source>
        <dbReference type="Proteomes" id="UP001518140"/>
    </source>
</evidence>
<accession>A0ABX0DFM2</accession>
<comment type="caution">
    <text evidence="2">The sequence shown here is derived from an EMBL/GenBank/DDBJ whole genome shotgun (WGS) entry which is preliminary data.</text>
</comment>
<dbReference type="Proteomes" id="UP001518140">
    <property type="component" value="Unassembled WGS sequence"/>
</dbReference>
<organism evidence="2 3">
    <name type="scientific">Streptomyces ureilyticus</name>
    <dbReference type="NCBI Taxonomy" id="1775131"/>
    <lineage>
        <taxon>Bacteria</taxon>
        <taxon>Bacillati</taxon>
        <taxon>Actinomycetota</taxon>
        <taxon>Actinomycetes</taxon>
        <taxon>Kitasatosporales</taxon>
        <taxon>Streptomycetaceae</taxon>
        <taxon>Streptomyces</taxon>
    </lineage>
</organism>
<dbReference type="InterPro" id="IPR012924">
    <property type="entry name" value="TfuA_core"/>
</dbReference>
<dbReference type="EMBL" id="JAAKZX010000001">
    <property type="protein sequence ID" value="NGO40663.1"/>
    <property type="molecule type" value="Genomic_DNA"/>
</dbReference>
<dbReference type="Pfam" id="PF07812">
    <property type="entry name" value="TfuA"/>
    <property type="match status" value="1"/>
</dbReference>
<name>A0ABX0DFM2_9ACTN</name>
<protein>
    <recommendedName>
        <fullName evidence="1">TfuA-like core domain-containing protein</fullName>
    </recommendedName>
</protein>
<reference evidence="2 3" key="1">
    <citation type="submission" date="2020-02" db="EMBL/GenBank/DDBJ databases">
        <title>Whole-genome analyses of novel actinobacteria.</title>
        <authorList>
            <person name="Sahin N."/>
            <person name="Tokatli A."/>
        </authorList>
    </citation>
    <scope>NUCLEOTIDE SEQUENCE [LARGE SCALE GENOMIC DNA]</scope>
    <source>
        <strain evidence="2 3">YC419</strain>
    </source>
</reference>